<dbReference type="EMBL" id="JAJA02000003">
    <property type="protein sequence ID" value="KWS02223.1"/>
    <property type="molecule type" value="Genomic_DNA"/>
</dbReference>
<dbReference type="Proteomes" id="UP000023435">
    <property type="component" value="Unassembled WGS sequence"/>
</dbReference>
<dbReference type="AlphaFoldDB" id="A0A125TZY9"/>
<protein>
    <recommendedName>
        <fullName evidence="4">Lipoprotein</fullName>
    </recommendedName>
</protein>
<comment type="caution">
    <text evidence="2">The sequence shown here is derived from an EMBL/GenBank/DDBJ whole genome shotgun (WGS) entry which is preliminary data.</text>
</comment>
<keyword evidence="1" id="KW-0732">Signal</keyword>
<reference evidence="2 3" key="1">
    <citation type="journal article" date="2014" name="Genome Announc.">
        <title>Draft Genome Sequence of Lysobacter capsici AZ78, a Bacterium Antagonistic to Plant-Pathogenic Oomycetes.</title>
        <authorList>
            <person name="Puopolo G."/>
            <person name="Sonego P."/>
            <person name="Engelen K."/>
            <person name="Pertot I."/>
        </authorList>
    </citation>
    <scope>NUCLEOTIDE SEQUENCE [LARGE SCALE GENOMIC DNA]</scope>
    <source>
        <strain evidence="2 3">AZ78</strain>
    </source>
</reference>
<gene>
    <name evidence="2" type="ORF">AZ78_5356</name>
</gene>
<evidence type="ECO:0008006" key="4">
    <source>
        <dbReference type="Google" id="ProtNLM"/>
    </source>
</evidence>
<proteinExistence type="predicted"/>
<sequence>MRAPRSSREFAESARPYVKRLVSNVLFSRVLAIALLGATGGAFAADAMPDVAQANAAYRRALEADIRAKSEPPSPVSASLLAAMKIDAVQGCQRVDADSVACIVAVDAGMRRGYQAYRFGRDGATWTLANSVEAAIPAPSLADAQGLIRQRLGEDGARQQDPARKAEFERAAAEATVSAMNSCELDSDSGAVECEVRLRLPDGSEPSAKQRFQLSGSAWSLLER</sequence>
<evidence type="ECO:0000256" key="1">
    <source>
        <dbReference type="SAM" id="SignalP"/>
    </source>
</evidence>
<name>A0A125TZY9_9GAMM</name>
<organism evidence="2 3">
    <name type="scientific">Lysobacter capsici AZ78</name>
    <dbReference type="NCBI Taxonomy" id="1444315"/>
    <lineage>
        <taxon>Bacteria</taxon>
        <taxon>Pseudomonadati</taxon>
        <taxon>Pseudomonadota</taxon>
        <taxon>Gammaproteobacteria</taxon>
        <taxon>Lysobacterales</taxon>
        <taxon>Lysobacteraceae</taxon>
        <taxon>Lysobacter</taxon>
    </lineage>
</organism>
<feature type="chain" id="PRO_5007180293" description="Lipoprotein" evidence="1">
    <location>
        <begin position="45"/>
        <end position="224"/>
    </location>
</feature>
<feature type="signal peptide" evidence="1">
    <location>
        <begin position="1"/>
        <end position="44"/>
    </location>
</feature>
<evidence type="ECO:0000313" key="2">
    <source>
        <dbReference type="EMBL" id="KWS02223.1"/>
    </source>
</evidence>
<accession>A0A125TZY9</accession>
<keyword evidence="3" id="KW-1185">Reference proteome</keyword>
<evidence type="ECO:0000313" key="3">
    <source>
        <dbReference type="Proteomes" id="UP000023435"/>
    </source>
</evidence>